<dbReference type="GO" id="GO:0016042">
    <property type="term" value="P:lipid catabolic process"/>
    <property type="evidence" value="ECO:0007669"/>
    <property type="project" value="InterPro"/>
</dbReference>
<reference evidence="5" key="1">
    <citation type="journal article" date="2023" name="Mol. Phylogenet. Evol.">
        <title>Genome-scale phylogeny and comparative genomics of the fungal order Sordariales.</title>
        <authorList>
            <person name="Hensen N."/>
            <person name="Bonometti L."/>
            <person name="Westerberg I."/>
            <person name="Brannstrom I.O."/>
            <person name="Guillou S."/>
            <person name="Cros-Aarteil S."/>
            <person name="Calhoun S."/>
            <person name="Haridas S."/>
            <person name="Kuo A."/>
            <person name="Mondo S."/>
            <person name="Pangilinan J."/>
            <person name="Riley R."/>
            <person name="LaButti K."/>
            <person name="Andreopoulos B."/>
            <person name="Lipzen A."/>
            <person name="Chen C."/>
            <person name="Yan M."/>
            <person name="Daum C."/>
            <person name="Ng V."/>
            <person name="Clum A."/>
            <person name="Steindorff A."/>
            <person name="Ohm R.A."/>
            <person name="Martin F."/>
            <person name="Silar P."/>
            <person name="Natvig D.O."/>
            <person name="Lalanne C."/>
            <person name="Gautier V."/>
            <person name="Ament-Velasquez S.L."/>
            <person name="Kruys A."/>
            <person name="Hutchinson M.I."/>
            <person name="Powell A.J."/>
            <person name="Barry K."/>
            <person name="Miller A.N."/>
            <person name="Grigoriev I.V."/>
            <person name="Debuchy R."/>
            <person name="Gladieux P."/>
            <person name="Hiltunen Thoren M."/>
            <person name="Johannesson H."/>
        </authorList>
    </citation>
    <scope>NUCLEOTIDE SEQUENCE</scope>
    <source>
        <strain evidence="5">PSN324</strain>
    </source>
</reference>
<dbReference type="GO" id="GO:0050482">
    <property type="term" value="P:arachidonate secretion"/>
    <property type="evidence" value="ECO:0007669"/>
    <property type="project" value="InterPro"/>
</dbReference>
<comment type="caution">
    <text evidence="5">The sequence shown here is derived from an EMBL/GenBank/DDBJ whole genome shotgun (WGS) entry which is preliminary data.</text>
</comment>
<proteinExistence type="predicted"/>
<protein>
    <submittedName>
        <fullName evidence="5">Uncharacterized protein</fullName>
    </submittedName>
</protein>
<evidence type="ECO:0000256" key="4">
    <source>
        <dbReference type="SAM" id="SignalP"/>
    </source>
</evidence>
<evidence type="ECO:0000256" key="3">
    <source>
        <dbReference type="SAM" id="MobiDB-lite"/>
    </source>
</evidence>
<dbReference type="GO" id="GO:0005509">
    <property type="term" value="F:calcium ion binding"/>
    <property type="evidence" value="ECO:0007669"/>
    <property type="project" value="InterPro"/>
</dbReference>
<dbReference type="GO" id="GO:0004623">
    <property type="term" value="F:phospholipase A2 activity"/>
    <property type="evidence" value="ECO:0007669"/>
    <property type="project" value="InterPro"/>
</dbReference>
<feature type="compositionally biased region" description="Low complexity" evidence="3">
    <location>
        <begin position="123"/>
        <end position="142"/>
    </location>
</feature>
<dbReference type="InterPro" id="IPR010711">
    <property type="entry name" value="PLA2G12"/>
</dbReference>
<dbReference type="InterPro" id="IPR033113">
    <property type="entry name" value="PLA2_histidine"/>
</dbReference>
<comment type="subcellular location">
    <subcellularLocation>
        <location evidence="1">Secreted</location>
    </subcellularLocation>
</comment>
<dbReference type="PROSITE" id="PS00118">
    <property type="entry name" value="PA2_HIS"/>
    <property type="match status" value="1"/>
</dbReference>
<organism evidence="5 6">
    <name type="scientific">Cladorrhinum samala</name>
    <dbReference type="NCBI Taxonomy" id="585594"/>
    <lineage>
        <taxon>Eukaryota</taxon>
        <taxon>Fungi</taxon>
        <taxon>Dikarya</taxon>
        <taxon>Ascomycota</taxon>
        <taxon>Pezizomycotina</taxon>
        <taxon>Sordariomycetes</taxon>
        <taxon>Sordariomycetidae</taxon>
        <taxon>Sordariales</taxon>
        <taxon>Podosporaceae</taxon>
        <taxon>Cladorrhinum</taxon>
    </lineage>
</organism>
<feature type="chain" id="PRO_5044024073" evidence="4">
    <location>
        <begin position="26"/>
        <end position="881"/>
    </location>
</feature>
<dbReference type="Gene3D" id="2.60.120.260">
    <property type="entry name" value="Galactose-binding domain-like"/>
    <property type="match status" value="1"/>
</dbReference>
<feature type="region of interest" description="Disordered" evidence="3">
    <location>
        <begin position="242"/>
        <end position="281"/>
    </location>
</feature>
<reference evidence="5" key="2">
    <citation type="submission" date="2023-06" db="EMBL/GenBank/DDBJ databases">
        <authorList>
            <consortium name="Lawrence Berkeley National Laboratory"/>
            <person name="Mondo S.J."/>
            <person name="Hensen N."/>
            <person name="Bonometti L."/>
            <person name="Westerberg I."/>
            <person name="Brannstrom I.O."/>
            <person name="Guillou S."/>
            <person name="Cros-Aarteil S."/>
            <person name="Calhoun S."/>
            <person name="Haridas S."/>
            <person name="Kuo A."/>
            <person name="Pangilinan J."/>
            <person name="Riley R."/>
            <person name="Labutti K."/>
            <person name="Andreopoulos B."/>
            <person name="Lipzen A."/>
            <person name="Chen C."/>
            <person name="Yanf M."/>
            <person name="Daum C."/>
            <person name="Ng V."/>
            <person name="Clum A."/>
            <person name="Steindorff A."/>
            <person name="Ohm R."/>
            <person name="Martin F."/>
            <person name="Silar P."/>
            <person name="Natvig D."/>
            <person name="Lalanne C."/>
            <person name="Gautier V."/>
            <person name="Ament-Velasquez S.L."/>
            <person name="Kruys A."/>
            <person name="Hutchinson M.I."/>
            <person name="Powell A.J."/>
            <person name="Barry K."/>
            <person name="Miller A.N."/>
            <person name="Grigoriev I.V."/>
            <person name="Debuchy R."/>
            <person name="Gladieux P."/>
            <person name="Thoren M.H."/>
            <person name="Johannesson H."/>
        </authorList>
    </citation>
    <scope>NUCLEOTIDE SEQUENCE</scope>
    <source>
        <strain evidence="5">PSN324</strain>
    </source>
</reference>
<dbReference type="Proteomes" id="UP001321749">
    <property type="component" value="Unassembled WGS sequence"/>
</dbReference>
<feature type="compositionally biased region" description="Polar residues" evidence="3">
    <location>
        <begin position="259"/>
        <end position="275"/>
    </location>
</feature>
<sequence length="881" mass="93820">MFGHQPKRAASAALLLLALSQGATAKCTAKSVTCLDNKHDGTIYQAPGGAKFKIHCGIEYAAENIGVEQTESFVKCIDLCEQTEGCVDVSYTDPGSCSLKGGVLGDFYPMSNVWTAERIIRGSSSPSSSTSSPDAAATSTLPSIPSGPKVNCADGVASQETFVTPAGREYEILCGIEFADGDLGNVQASDFEACLAACDAASDRGCVTVAYDGGLCYLKDRFRNRTNRDNIWGALYLGPAPTGGTTASSSTSTSTTSTKQPEPTISEEPVTTSWPDSPPLPSSKVYVPEFDDSWMSSYSYMEVSMPVYTATGTQDPVPLPTPTGCVIGPDELGAEFHLIDFTQGYLLKKGDEGHDRPAGPGFLTPPETEAEGRQMQLELADWKPPVYRLERPGGASSGPYDIVYVDGAKKLYVSVSASGEISFADASSELTTTVFTVDCDANIIITKDGVKYDFMATESGRTVARPQGPDGPSQNAIRFLLRSAVPENPNSQTAAMRKAKRAYDGMGQSGWAPRCPNTAPNVWPRLKPNPRPNNPNGCGSGSFKVPDLNFRHCCNDHDNCFDDCDKTFEKCNLEFLGCMTRACVNDYNRWYNFWLQPGCIATAAFYASVVQSPVGAIAMNSANSDRCECYCHGQPDSMLCNNRCTNVVSNPSNCGGCGRTCPEGTKCSGLGCVCAKNTCGNLCLDFLTHPRNCGRCGNVCSTGYCYQGVCSELPANPTTCLPREAFENGDFQRGDGSGWTTSVSGQARIYLGVFDGASSDSYGMVADVPSGAQAMFSQSVHMCPGQTYALTFKARQIGGNGSCAAFVTLGSTTVAAVNVAITGASWQSFGPYTLQRIALGQPGVQQASRFYLTKPLTVMIMCNGNDRPNTVRMDSFSIAPM</sequence>
<gene>
    <name evidence="5" type="ORF">QBC42DRAFT_237549</name>
</gene>
<accession>A0AAV9HCU8</accession>
<feature type="signal peptide" evidence="4">
    <location>
        <begin position="1"/>
        <end position="25"/>
    </location>
</feature>
<dbReference type="GO" id="GO:0005576">
    <property type="term" value="C:extracellular region"/>
    <property type="evidence" value="ECO:0007669"/>
    <property type="project" value="UniProtKB-SubCell"/>
</dbReference>
<keyword evidence="2" id="KW-0964">Secreted</keyword>
<feature type="region of interest" description="Disordered" evidence="3">
    <location>
        <begin position="122"/>
        <end position="142"/>
    </location>
</feature>
<dbReference type="Gene3D" id="1.20.90.10">
    <property type="entry name" value="Phospholipase A2 domain"/>
    <property type="match status" value="1"/>
</dbReference>
<dbReference type="EMBL" id="MU865153">
    <property type="protein sequence ID" value="KAK4456906.1"/>
    <property type="molecule type" value="Genomic_DNA"/>
</dbReference>
<evidence type="ECO:0000256" key="1">
    <source>
        <dbReference type="ARBA" id="ARBA00004613"/>
    </source>
</evidence>
<dbReference type="GO" id="GO:0006644">
    <property type="term" value="P:phospholipid metabolic process"/>
    <property type="evidence" value="ECO:0007669"/>
    <property type="project" value="InterPro"/>
</dbReference>
<dbReference type="AlphaFoldDB" id="A0AAV9HCU8"/>
<evidence type="ECO:0000313" key="5">
    <source>
        <dbReference type="EMBL" id="KAK4456906.1"/>
    </source>
</evidence>
<dbReference type="SUPFAM" id="SSF48619">
    <property type="entry name" value="Phospholipase A2, PLA2"/>
    <property type="match status" value="1"/>
</dbReference>
<keyword evidence="6" id="KW-1185">Reference proteome</keyword>
<evidence type="ECO:0000313" key="6">
    <source>
        <dbReference type="Proteomes" id="UP001321749"/>
    </source>
</evidence>
<dbReference type="InterPro" id="IPR036444">
    <property type="entry name" value="PLipase_A2_dom_sf"/>
</dbReference>
<name>A0AAV9HCU8_9PEZI</name>
<evidence type="ECO:0000256" key="2">
    <source>
        <dbReference type="ARBA" id="ARBA00022525"/>
    </source>
</evidence>
<dbReference type="Pfam" id="PF06951">
    <property type="entry name" value="PLA2G12"/>
    <property type="match status" value="1"/>
</dbReference>
<keyword evidence="4" id="KW-0732">Signal</keyword>
<feature type="compositionally biased region" description="Low complexity" evidence="3">
    <location>
        <begin position="242"/>
        <end position="258"/>
    </location>
</feature>